<feature type="region of interest" description="Disordered" evidence="1">
    <location>
        <begin position="1"/>
        <end position="68"/>
    </location>
</feature>
<dbReference type="EMBL" id="JAKUCV010004077">
    <property type="protein sequence ID" value="KAJ4836547.1"/>
    <property type="molecule type" value="Genomic_DNA"/>
</dbReference>
<dbReference type="PANTHER" id="PTHR33738:SF21">
    <property type="entry name" value="TPRXL"/>
    <property type="match status" value="1"/>
</dbReference>
<dbReference type="Proteomes" id="UP001141552">
    <property type="component" value="Unassembled WGS sequence"/>
</dbReference>
<name>A0A9Q0JGR9_9ROSI</name>
<evidence type="ECO:0000313" key="3">
    <source>
        <dbReference type="EMBL" id="KAJ4840060.1"/>
    </source>
</evidence>
<accession>A0A9Q0JGR9</accession>
<proteinExistence type="predicted"/>
<evidence type="ECO:0000313" key="4">
    <source>
        <dbReference type="Proteomes" id="UP001141552"/>
    </source>
</evidence>
<evidence type="ECO:0000256" key="1">
    <source>
        <dbReference type="SAM" id="MobiDB-lite"/>
    </source>
</evidence>
<evidence type="ECO:0000313" key="2">
    <source>
        <dbReference type="EMBL" id="KAJ4836547.1"/>
    </source>
</evidence>
<feature type="compositionally biased region" description="Gly residues" evidence="1">
    <location>
        <begin position="57"/>
        <end position="68"/>
    </location>
</feature>
<sequence>MENKRQTGAGSFDHLFGPKDPSSSSSHSSGIFESIFSPPSKAPGRDTGSVGNQFVGGKYGNPGAGRRL</sequence>
<reference evidence="3" key="1">
    <citation type="submission" date="2022-02" db="EMBL/GenBank/DDBJ databases">
        <authorList>
            <person name="Henning P.M."/>
            <person name="McCubbin A.G."/>
            <person name="Shore J.S."/>
        </authorList>
    </citation>
    <scope>NUCLEOTIDE SEQUENCE</scope>
    <source>
        <strain evidence="3">F60SS</strain>
        <tissue evidence="3">Leaves</tissue>
    </source>
</reference>
<comment type="caution">
    <text evidence="3">The sequence shown here is derived from an EMBL/GenBank/DDBJ whole genome shotgun (WGS) entry which is preliminary data.</text>
</comment>
<dbReference type="PANTHER" id="PTHR33738">
    <property type="entry name" value="EMB|CAB82975.1"/>
    <property type="match status" value="1"/>
</dbReference>
<feature type="compositionally biased region" description="Low complexity" evidence="1">
    <location>
        <begin position="22"/>
        <end position="37"/>
    </location>
</feature>
<organism evidence="3 4">
    <name type="scientific">Turnera subulata</name>
    <dbReference type="NCBI Taxonomy" id="218843"/>
    <lineage>
        <taxon>Eukaryota</taxon>
        <taxon>Viridiplantae</taxon>
        <taxon>Streptophyta</taxon>
        <taxon>Embryophyta</taxon>
        <taxon>Tracheophyta</taxon>
        <taxon>Spermatophyta</taxon>
        <taxon>Magnoliopsida</taxon>
        <taxon>eudicotyledons</taxon>
        <taxon>Gunneridae</taxon>
        <taxon>Pentapetalae</taxon>
        <taxon>rosids</taxon>
        <taxon>fabids</taxon>
        <taxon>Malpighiales</taxon>
        <taxon>Passifloraceae</taxon>
        <taxon>Turnera</taxon>
    </lineage>
</organism>
<dbReference type="OrthoDB" id="849531at2759"/>
<protein>
    <submittedName>
        <fullName evidence="3">Uncharacterized protein</fullName>
    </submittedName>
</protein>
<dbReference type="AlphaFoldDB" id="A0A9Q0JGR9"/>
<gene>
    <name evidence="2" type="ORF">Tsubulata_013423</name>
    <name evidence="3" type="ORF">Tsubulata_047986</name>
</gene>
<keyword evidence="4" id="KW-1185">Reference proteome</keyword>
<dbReference type="EMBL" id="JAKUCV010003125">
    <property type="protein sequence ID" value="KAJ4840060.1"/>
    <property type="molecule type" value="Genomic_DNA"/>
</dbReference>
<reference evidence="3" key="2">
    <citation type="journal article" date="2023" name="Plants (Basel)">
        <title>Annotation of the Turnera subulata (Passifloraceae) Draft Genome Reveals the S-Locus Evolved after the Divergence of Turneroideae from Passifloroideae in a Stepwise Manner.</title>
        <authorList>
            <person name="Henning P.M."/>
            <person name="Roalson E.H."/>
            <person name="Mir W."/>
            <person name="McCubbin A.G."/>
            <person name="Shore J.S."/>
        </authorList>
    </citation>
    <scope>NUCLEOTIDE SEQUENCE</scope>
    <source>
        <strain evidence="3">F60SS</strain>
    </source>
</reference>